<dbReference type="PANTHER" id="PTHR10900:SF77">
    <property type="entry name" value="FI19380P1"/>
    <property type="match status" value="1"/>
</dbReference>
<sequence length="587" mass="61210">MVSSVHRSLAHTTLLALGMTAMTINPSIVLQPVSAQTPVPTDTPATTVPTETPVITTPTEAPDTIVQSDTPASRTSNFSDVSTDYWAQPFIQALAERNIIAGFPDGSFRPNQPVTRAEFAALIQKAFNQQPVRQLGASGFSDVPANYWASGAIRQAYETGFLSGYPGNVFRPNQQIPRVQAIVSLSTGLNLTTTDTASGVLSNYYADASAVPSYAVNGVAAATQSNIVVNYPNIRQLNPESPLTRAEAAAILYQALVRQGRVQPLASNVAAANYIVGGTGTTTGSTQGGTIVALAGSSSSFSTLTSLIRTAGLTDVLQQPGPYTVFAPTNEAFAALPAGTLEQLQQPQNRELLRRILQYHVVPGQLTSSQLTSGQLTTADNVPLNVKVDTANNQISINEARVVQPNIQASNGVIHAINEVLIPPNLTSQQPPEGTNQGQTPTDTTVTPGRATRGGSSYIGVAGNIGLGGDSALSAGNLAVITKVGLTRVLSVRPTAVFGDDTVVLIPVTLDFVPRAVEPTEQARFPVAPYVGAGVAIETSDDANVGLLLTGGVDIPLGNRFTVNGAVNAAFLDETDVGLLLGIGYNF</sequence>
<evidence type="ECO:0000259" key="3">
    <source>
        <dbReference type="PROSITE" id="PS51272"/>
    </source>
</evidence>
<dbReference type="Proteomes" id="UP000661112">
    <property type="component" value="Unassembled WGS sequence"/>
</dbReference>
<dbReference type="EMBL" id="JACJSG010000032">
    <property type="protein sequence ID" value="MBD2503243.1"/>
    <property type="molecule type" value="Genomic_DNA"/>
</dbReference>
<name>A0ABR8DBY4_9NOST</name>
<protein>
    <submittedName>
        <fullName evidence="4">S-layer homology domain-containing protein</fullName>
    </submittedName>
</protein>
<dbReference type="Gene3D" id="2.30.180.10">
    <property type="entry name" value="FAS1 domain"/>
    <property type="match status" value="1"/>
</dbReference>
<gene>
    <name evidence="4" type="ORF">H6G83_21995</name>
</gene>
<dbReference type="InterPro" id="IPR011250">
    <property type="entry name" value="OMP/PagP_B-barrel"/>
</dbReference>
<feature type="domain" description="FAS1" evidence="2">
    <location>
        <begin position="288"/>
        <end position="421"/>
    </location>
</feature>
<dbReference type="PANTHER" id="PTHR10900">
    <property type="entry name" value="PERIOSTIN-RELATED"/>
    <property type="match status" value="1"/>
</dbReference>
<feature type="domain" description="SLH" evidence="3">
    <location>
        <begin position="202"/>
        <end position="266"/>
    </location>
</feature>
<dbReference type="SUPFAM" id="SSF82153">
    <property type="entry name" value="FAS1 domain"/>
    <property type="match status" value="1"/>
</dbReference>
<dbReference type="InterPro" id="IPR001119">
    <property type="entry name" value="SLH_dom"/>
</dbReference>
<dbReference type="PROSITE" id="PS50213">
    <property type="entry name" value="FAS1"/>
    <property type="match status" value="1"/>
</dbReference>
<feature type="compositionally biased region" description="Polar residues" evidence="1">
    <location>
        <begin position="425"/>
        <end position="447"/>
    </location>
</feature>
<proteinExistence type="predicted"/>
<accession>A0ABR8DBY4</accession>
<evidence type="ECO:0000259" key="2">
    <source>
        <dbReference type="PROSITE" id="PS50213"/>
    </source>
</evidence>
<comment type="caution">
    <text evidence="4">The sequence shown here is derived from an EMBL/GenBank/DDBJ whole genome shotgun (WGS) entry which is preliminary data.</text>
</comment>
<evidence type="ECO:0000313" key="5">
    <source>
        <dbReference type="Proteomes" id="UP000661112"/>
    </source>
</evidence>
<feature type="compositionally biased region" description="Low complexity" evidence="1">
    <location>
        <begin position="37"/>
        <end position="62"/>
    </location>
</feature>
<dbReference type="SUPFAM" id="SSF56925">
    <property type="entry name" value="OMPA-like"/>
    <property type="match status" value="1"/>
</dbReference>
<reference evidence="4 5" key="1">
    <citation type="journal article" date="2020" name="ISME J.">
        <title>Comparative genomics reveals insights into cyanobacterial evolution and habitat adaptation.</title>
        <authorList>
            <person name="Chen M.Y."/>
            <person name="Teng W.K."/>
            <person name="Zhao L."/>
            <person name="Hu C.X."/>
            <person name="Zhou Y.K."/>
            <person name="Han B.P."/>
            <person name="Song L.R."/>
            <person name="Shu W.S."/>
        </authorList>
    </citation>
    <scope>NUCLEOTIDE SEQUENCE [LARGE SCALE GENOMIC DNA]</scope>
    <source>
        <strain evidence="4 5">FACHB-119</strain>
    </source>
</reference>
<evidence type="ECO:0000256" key="1">
    <source>
        <dbReference type="SAM" id="MobiDB-lite"/>
    </source>
</evidence>
<dbReference type="SMART" id="SM00554">
    <property type="entry name" value="FAS1"/>
    <property type="match status" value="1"/>
</dbReference>
<feature type="domain" description="SLH" evidence="3">
    <location>
        <begin position="74"/>
        <end position="137"/>
    </location>
</feature>
<dbReference type="InterPro" id="IPR036378">
    <property type="entry name" value="FAS1_dom_sf"/>
</dbReference>
<dbReference type="InterPro" id="IPR050904">
    <property type="entry name" value="Adhesion/Biosynth-related"/>
</dbReference>
<dbReference type="PROSITE" id="PS51272">
    <property type="entry name" value="SLH"/>
    <property type="match status" value="3"/>
</dbReference>
<organism evidence="4 5">
    <name type="scientific">Anabaena azotica FACHB-119</name>
    <dbReference type="NCBI Taxonomy" id="947527"/>
    <lineage>
        <taxon>Bacteria</taxon>
        <taxon>Bacillati</taxon>
        <taxon>Cyanobacteriota</taxon>
        <taxon>Cyanophyceae</taxon>
        <taxon>Nostocales</taxon>
        <taxon>Nostocaceae</taxon>
        <taxon>Anabaena</taxon>
        <taxon>Anabaena azotica</taxon>
    </lineage>
</organism>
<dbReference type="Pfam" id="PF00395">
    <property type="entry name" value="SLH"/>
    <property type="match status" value="3"/>
</dbReference>
<dbReference type="Pfam" id="PF02469">
    <property type="entry name" value="Fasciclin"/>
    <property type="match status" value="1"/>
</dbReference>
<feature type="compositionally biased region" description="Polar residues" evidence="1">
    <location>
        <begin position="65"/>
        <end position="78"/>
    </location>
</feature>
<keyword evidence="5" id="KW-1185">Reference proteome</keyword>
<dbReference type="InterPro" id="IPR000782">
    <property type="entry name" value="FAS1_domain"/>
</dbReference>
<feature type="region of interest" description="Disordered" evidence="1">
    <location>
        <begin position="424"/>
        <end position="453"/>
    </location>
</feature>
<evidence type="ECO:0000313" key="4">
    <source>
        <dbReference type="EMBL" id="MBD2503243.1"/>
    </source>
</evidence>
<dbReference type="RefSeq" id="WP_190476107.1">
    <property type="nucleotide sequence ID" value="NZ_JACJSG010000032.1"/>
</dbReference>
<feature type="region of interest" description="Disordered" evidence="1">
    <location>
        <begin position="36"/>
        <end position="78"/>
    </location>
</feature>
<feature type="domain" description="SLH" evidence="3">
    <location>
        <begin position="140"/>
        <end position="199"/>
    </location>
</feature>